<evidence type="ECO:0000256" key="3">
    <source>
        <dbReference type="ARBA" id="ARBA00022842"/>
    </source>
</evidence>
<keyword evidence="1 4" id="KW-0479">Metal-binding</keyword>
<feature type="binding site" evidence="4">
    <location>
        <position position="66"/>
    </location>
    <ligand>
        <name>Mg(2+)</name>
        <dbReference type="ChEBI" id="CHEBI:18420"/>
        <label>1</label>
        <note>catalytic</note>
    </ligand>
</feature>
<organism evidence="5 6">
    <name type="scientific">Tessaracoccus defluvii</name>
    <dbReference type="NCBI Taxonomy" id="1285901"/>
    <lineage>
        <taxon>Bacteria</taxon>
        <taxon>Bacillati</taxon>
        <taxon>Actinomycetota</taxon>
        <taxon>Actinomycetes</taxon>
        <taxon>Propionibacteriales</taxon>
        <taxon>Propionibacteriaceae</taxon>
        <taxon>Tessaracoccus</taxon>
    </lineage>
</organism>
<keyword evidence="3 4" id="KW-0460">Magnesium</keyword>
<evidence type="ECO:0000256" key="1">
    <source>
        <dbReference type="ARBA" id="ARBA00022723"/>
    </source>
</evidence>
<proteinExistence type="predicted"/>
<dbReference type="GO" id="GO:0008934">
    <property type="term" value="F:inositol monophosphate 1-phosphatase activity"/>
    <property type="evidence" value="ECO:0007669"/>
    <property type="project" value="TreeGrafter"/>
</dbReference>
<keyword evidence="6" id="KW-1185">Reference proteome</keyword>
<dbReference type="AlphaFoldDB" id="A0A7H0H8Y2"/>
<dbReference type="Proteomes" id="UP000516117">
    <property type="component" value="Chromosome"/>
</dbReference>
<comment type="cofactor">
    <cofactor evidence="4">
        <name>Mg(2+)</name>
        <dbReference type="ChEBI" id="CHEBI:18420"/>
    </cofactor>
</comment>
<dbReference type="GO" id="GO:0007165">
    <property type="term" value="P:signal transduction"/>
    <property type="evidence" value="ECO:0007669"/>
    <property type="project" value="TreeGrafter"/>
</dbReference>
<evidence type="ECO:0000256" key="2">
    <source>
        <dbReference type="ARBA" id="ARBA00022801"/>
    </source>
</evidence>
<dbReference type="SUPFAM" id="SSF56655">
    <property type="entry name" value="Carbohydrate phosphatase"/>
    <property type="match status" value="1"/>
</dbReference>
<dbReference type="InterPro" id="IPR000760">
    <property type="entry name" value="Inositol_monophosphatase-like"/>
</dbReference>
<evidence type="ECO:0000313" key="6">
    <source>
        <dbReference type="Proteomes" id="UP000516117"/>
    </source>
</evidence>
<accession>A0A7H0H8Y2</accession>
<sequence>MDTDGILALMQTTADAVVRPRFRSLSDGEVDEKAPGDYVTIADKESEEMLTRLLSDAFPGAAVIGEEAVFTDPGLLKGLANLEHAFVIDPIDGTGNFVRGDSKYGMILAELKGGVTTRGWIWQPETGRAYVAERGAGARVNGEPIVRDVDRRLPLGATSKKHLIGYTAEGRLSPVVRSNFACAFDYPAVLEGDIDFMTYTSIHPWDHLAGSLMLTETGGVSRTFDGISYTVLSRGRGLLIAGDTLSWMTAQQCWPVG</sequence>
<dbReference type="Gene3D" id="3.30.540.10">
    <property type="entry name" value="Fructose-1,6-Bisphosphatase, subunit A, domain 1"/>
    <property type="match status" value="1"/>
</dbReference>
<dbReference type="EMBL" id="CP060789">
    <property type="protein sequence ID" value="QNP56998.1"/>
    <property type="molecule type" value="Genomic_DNA"/>
</dbReference>
<dbReference type="InterPro" id="IPR020583">
    <property type="entry name" value="Inositol_monoP_metal-BS"/>
</dbReference>
<dbReference type="PANTHER" id="PTHR20854">
    <property type="entry name" value="INOSITOL MONOPHOSPHATASE"/>
    <property type="match status" value="1"/>
</dbReference>
<feature type="binding site" evidence="4">
    <location>
        <position position="92"/>
    </location>
    <ligand>
        <name>Mg(2+)</name>
        <dbReference type="ChEBI" id="CHEBI:18420"/>
        <label>1</label>
        <note>catalytic</note>
    </ligand>
</feature>
<dbReference type="PANTHER" id="PTHR20854:SF4">
    <property type="entry name" value="INOSITOL-1-MONOPHOSPHATASE-RELATED"/>
    <property type="match status" value="1"/>
</dbReference>
<gene>
    <name evidence="5" type="ORF">H9L22_06675</name>
</gene>
<feature type="binding site" evidence="4">
    <location>
        <position position="91"/>
    </location>
    <ligand>
        <name>Mg(2+)</name>
        <dbReference type="ChEBI" id="CHEBI:18420"/>
        <label>1</label>
        <note>catalytic</note>
    </ligand>
</feature>
<feature type="binding site" evidence="4">
    <location>
        <position position="206"/>
    </location>
    <ligand>
        <name>Mg(2+)</name>
        <dbReference type="ChEBI" id="CHEBI:18420"/>
        <label>1</label>
        <note>catalytic</note>
    </ligand>
</feature>
<dbReference type="Pfam" id="PF00459">
    <property type="entry name" value="Inositol_P"/>
    <property type="match status" value="1"/>
</dbReference>
<dbReference type="RefSeq" id="WP_187722097.1">
    <property type="nucleotide sequence ID" value="NZ_BAABBL010000003.1"/>
</dbReference>
<reference evidence="5 6" key="1">
    <citation type="submission" date="2020-08" db="EMBL/GenBank/DDBJ databases">
        <title>Genome sequence of Tessaracoccus defluvii JCM 17540T.</title>
        <authorList>
            <person name="Hyun D.-W."/>
            <person name="Bae J.-W."/>
        </authorList>
    </citation>
    <scope>NUCLEOTIDE SEQUENCE [LARGE SCALE GENOMIC DNA]</scope>
    <source>
        <strain evidence="5 6">JCM 17540</strain>
    </source>
</reference>
<protein>
    <submittedName>
        <fullName evidence="5">Inositol monophosphatase</fullName>
    </submittedName>
</protein>
<dbReference type="PROSITE" id="PS00629">
    <property type="entry name" value="IMP_1"/>
    <property type="match status" value="1"/>
</dbReference>
<dbReference type="Gene3D" id="3.40.190.80">
    <property type="match status" value="1"/>
</dbReference>
<evidence type="ECO:0000256" key="4">
    <source>
        <dbReference type="PIRSR" id="PIRSR600760-2"/>
    </source>
</evidence>
<evidence type="ECO:0000313" key="5">
    <source>
        <dbReference type="EMBL" id="QNP56998.1"/>
    </source>
</evidence>
<name>A0A7H0H8Y2_9ACTN</name>
<dbReference type="GO" id="GO:0006020">
    <property type="term" value="P:inositol metabolic process"/>
    <property type="evidence" value="ECO:0007669"/>
    <property type="project" value="TreeGrafter"/>
</dbReference>
<keyword evidence="2" id="KW-0378">Hydrolase</keyword>
<dbReference type="KEGG" id="tdf:H9L22_06675"/>
<feature type="binding site" evidence="4">
    <location>
        <position position="89"/>
    </location>
    <ligand>
        <name>Mg(2+)</name>
        <dbReference type="ChEBI" id="CHEBI:18420"/>
        <label>1</label>
        <note>catalytic</note>
    </ligand>
</feature>
<dbReference type="GO" id="GO:0046872">
    <property type="term" value="F:metal ion binding"/>
    <property type="evidence" value="ECO:0007669"/>
    <property type="project" value="UniProtKB-KW"/>
</dbReference>
<dbReference type="PRINTS" id="PR00377">
    <property type="entry name" value="IMPHPHTASES"/>
</dbReference>